<evidence type="ECO:0000256" key="1">
    <source>
        <dbReference type="ARBA" id="ARBA00005565"/>
    </source>
</evidence>
<comment type="catalytic activity">
    <reaction evidence="4">
        <text>UMP + diphosphate = 5-phospho-alpha-D-ribose 1-diphosphate + uracil</text>
        <dbReference type="Rhea" id="RHEA:13017"/>
        <dbReference type="ChEBI" id="CHEBI:17568"/>
        <dbReference type="ChEBI" id="CHEBI:33019"/>
        <dbReference type="ChEBI" id="CHEBI:57865"/>
        <dbReference type="ChEBI" id="CHEBI:58017"/>
        <dbReference type="EC" id="2.4.2.9"/>
    </reaction>
</comment>
<comment type="function">
    <text evidence="4">Also displays a weak uracil phosphoribosyltransferase activity which is not physiologically significant.</text>
</comment>
<evidence type="ECO:0000256" key="2">
    <source>
        <dbReference type="ARBA" id="ARBA00023015"/>
    </source>
</evidence>
<comment type="caution">
    <text evidence="6">The sequence shown here is derived from an EMBL/GenBank/DDBJ whole genome shotgun (WGS) entry which is preliminary data.</text>
</comment>
<dbReference type="FunFam" id="3.40.50.2020:FF:000020">
    <property type="entry name" value="Bifunctional protein PyrR"/>
    <property type="match status" value="1"/>
</dbReference>
<accession>A0A8J6N6V5</accession>
<dbReference type="Pfam" id="PF00156">
    <property type="entry name" value="Pribosyltran"/>
    <property type="match status" value="1"/>
</dbReference>
<protein>
    <recommendedName>
        <fullName evidence="4">Bifunctional protein PyrR</fullName>
    </recommendedName>
    <domain>
        <recommendedName>
            <fullName evidence="4">Pyrimidine operon regulatory protein</fullName>
        </recommendedName>
    </domain>
    <domain>
        <recommendedName>
            <fullName evidence="4">Uracil phosphoribosyltransferase</fullName>
            <shortName evidence="4">UPRTase</shortName>
            <ecNumber evidence="4">2.4.2.9</ecNumber>
        </recommendedName>
    </domain>
</protein>
<dbReference type="Proteomes" id="UP000603545">
    <property type="component" value="Unassembled WGS sequence"/>
</dbReference>
<evidence type="ECO:0000256" key="3">
    <source>
        <dbReference type="ARBA" id="ARBA00023163"/>
    </source>
</evidence>
<keyword evidence="4 6" id="KW-0328">Glycosyltransferase</keyword>
<sequence length="180" mass="20183">MSQYDIILDAADIDRIMTRISHEILEKHKGVDDLTLIGIHTRGVYLAKRIQSIINGIEGVSIPTGDMDITLYRDDWTRISHNPIVQATDITFSVDGKQIILIDDVLFTGRTIRAAMDAIIDFGRPDRIELAVLVDRGHRELPIQANYVGKVIETRLSETVNVLLAEYDGKDQVAIEELSS</sequence>
<keyword evidence="2 4" id="KW-0805">Transcription regulation</keyword>
<name>A0A8J6N6V5_9BACT</name>
<dbReference type="EC" id="2.4.2.9" evidence="4"/>
<dbReference type="InterPro" id="IPR050137">
    <property type="entry name" value="PyrR_bifunctional"/>
</dbReference>
<dbReference type="InterPro" id="IPR029057">
    <property type="entry name" value="PRTase-like"/>
</dbReference>
<dbReference type="SUPFAM" id="SSF53271">
    <property type="entry name" value="PRTase-like"/>
    <property type="match status" value="1"/>
</dbReference>
<evidence type="ECO:0000313" key="6">
    <source>
        <dbReference type="EMBL" id="MBC8199627.1"/>
    </source>
</evidence>
<dbReference type="InterPro" id="IPR000836">
    <property type="entry name" value="PRTase_dom"/>
</dbReference>
<dbReference type="InterPro" id="IPR023050">
    <property type="entry name" value="PyrR"/>
</dbReference>
<dbReference type="PANTHER" id="PTHR11608">
    <property type="entry name" value="BIFUNCTIONAL PROTEIN PYRR"/>
    <property type="match status" value="1"/>
</dbReference>
<dbReference type="NCBIfam" id="NF003549">
    <property type="entry name" value="PRK05205.1-5"/>
    <property type="match status" value="1"/>
</dbReference>
<keyword evidence="3 4" id="KW-0804">Transcription</keyword>
<proteinExistence type="inferred from homology"/>
<comment type="function">
    <text evidence="4">Regulates the transcription of the pyrimidine nucleotide (pyr) operon in response to exogenous pyrimidines.</text>
</comment>
<organism evidence="6 7">
    <name type="scientific">Candidatus Desulfaltia bathyphila</name>
    <dbReference type="NCBI Taxonomy" id="2841697"/>
    <lineage>
        <taxon>Bacteria</taxon>
        <taxon>Pseudomonadati</taxon>
        <taxon>Thermodesulfobacteriota</taxon>
        <taxon>Desulfobacteria</taxon>
        <taxon>Desulfobacterales</taxon>
        <taxon>Desulfobacterales incertae sedis</taxon>
        <taxon>Candidatus Desulfaltia</taxon>
    </lineage>
</organism>
<dbReference type="PANTHER" id="PTHR11608:SF0">
    <property type="entry name" value="BIFUNCTIONAL PROTEIN PYRR"/>
    <property type="match status" value="1"/>
</dbReference>
<feature type="short sequence motif" description="PRPP-binding" evidence="4">
    <location>
        <begin position="99"/>
        <end position="111"/>
    </location>
</feature>
<dbReference type="Gene3D" id="3.40.50.2020">
    <property type="match status" value="1"/>
</dbReference>
<gene>
    <name evidence="4 6" type="primary">pyrR</name>
    <name evidence="6" type="ORF">H8E80_06235</name>
</gene>
<dbReference type="EMBL" id="JACNLL010000056">
    <property type="protein sequence ID" value="MBC8199627.1"/>
    <property type="molecule type" value="Genomic_DNA"/>
</dbReference>
<dbReference type="GO" id="GO:0004845">
    <property type="term" value="F:uracil phosphoribosyltransferase activity"/>
    <property type="evidence" value="ECO:0007669"/>
    <property type="project" value="UniProtKB-UniRule"/>
</dbReference>
<keyword evidence="4 6" id="KW-0808">Transferase</keyword>
<reference evidence="6 7" key="1">
    <citation type="submission" date="2020-08" db="EMBL/GenBank/DDBJ databases">
        <title>Bridging the membrane lipid divide: bacteria of the FCB group superphylum have the potential to synthesize archaeal ether lipids.</title>
        <authorList>
            <person name="Villanueva L."/>
            <person name="Von Meijenfeldt F.A.B."/>
            <person name="Westbye A.B."/>
            <person name="Yadav S."/>
            <person name="Hopmans E.C."/>
            <person name="Dutilh B.E."/>
            <person name="Sinninghe Damste J.S."/>
        </authorList>
    </citation>
    <scope>NUCLEOTIDE SEQUENCE [LARGE SCALE GENOMIC DNA]</scope>
    <source>
        <strain evidence="6">NIOZ-UU82</strain>
    </source>
</reference>
<evidence type="ECO:0000256" key="4">
    <source>
        <dbReference type="HAMAP-Rule" id="MF_01219"/>
    </source>
</evidence>
<comment type="similarity">
    <text evidence="1 4">Belongs to the purine/pyrimidine phosphoribosyltransferase family. PyrR subfamily.</text>
</comment>
<dbReference type="GO" id="GO:0006355">
    <property type="term" value="P:regulation of DNA-templated transcription"/>
    <property type="evidence" value="ECO:0007669"/>
    <property type="project" value="UniProtKB-UniRule"/>
</dbReference>
<dbReference type="NCBIfam" id="NF003545">
    <property type="entry name" value="PRK05205.1-1"/>
    <property type="match status" value="1"/>
</dbReference>
<evidence type="ECO:0000259" key="5">
    <source>
        <dbReference type="Pfam" id="PF00156"/>
    </source>
</evidence>
<feature type="domain" description="Phosphoribosyltransferase" evidence="5">
    <location>
        <begin position="4"/>
        <end position="148"/>
    </location>
</feature>
<dbReference type="HAMAP" id="MF_01219">
    <property type="entry name" value="PyrR"/>
    <property type="match status" value="1"/>
</dbReference>
<dbReference type="AlphaFoldDB" id="A0A8J6N6V5"/>
<evidence type="ECO:0000313" key="7">
    <source>
        <dbReference type="Proteomes" id="UP000603545"/>
    </source>
</evidence>
<dbReference type="CDD" id="cd06223">
    <property type="entry name" value="PRTases_typeI"/>
    <property type="match status" value="1"/>
</dbReference>